<dbReference type="RefSeq" id="WP_354024630.1">
    <property type="nucleotide sequence ID" value="NZ_JBEPSJ010000002.1"/>
</dbReference>
<comment type="caution">
    <text evidence="3">The sequence shown here is derived from an EMBL/GenBank/DDBJ whole genome shotgun (WGS) entry which is preliminary data.</text>
</comment>
<dbReference type="Proteomes" id="UP001549257">
    <property type="component" value="Unassembled WGS sequence"/>
</dbReference>
<keyword evidence="2" id="KW-0472">Membrane</keyword>
<proteinExistence type="predicted"/>
<name>A0ABV2QN09_9MICO</name>
<keyword evidence="1" id="KW-0175">Coiled coil</keyword>
<feature type="transmembrane region" description="Helical" evidence="2">
    <location>
        <begin position="130"/>
        <end position="150"/>
    </location>
</feature>
<gene>
    <name evidence="3" type="ORF">ABIE21_001949</name>
</gene>
<keyword evidence="4" id="KW-1185">Reference proteome</keyword>
<feature type="transmembrane region" description="Helical" evidence="2">
    <location>
        <begin position="6"/>
        <end position="25"/>
    </location>
</feature>
<evidence type="ECO:0000256" key="2">
    <source>
        <dbReference type="SAM" id="Phobius"/>
    </source>
</evidence>
<evidence type="ECO:0000313" key="4">
    <source>
        <dbReference type="Proteomes" id="UP001549257"/>
    </source>
</evidence>
<keyword evidence="2" id="KW-1133">Transmembrane helix</keyword>
<accession>A0ABV2QN09</accession>
<evidence type="ECO:0000313" key="3">
    <source>
        <dbReference type="EMBL" id="MET4582439.1"/>
    </source>
</evidence>
<sequence length="309" mass="32500">MNLSGGLSSGAMLALAAGLWLVYLVPTWLRRREYLATERNAVRLQQTLRILAESAEVPVEVHAETSARSVAAFQRSLLQQQQLADAVARARDAALARTATRQLAEAQPALAAVVASQSVASRRLRRTRGVTSAVFFGSLAALVVQLVFVFTSGLAAGAPAVLAFAGVGAVTSFAMLGRLASVSRARAAAIARPVVRTPVQRTVPVRREAPAPVAQKEWTPVPIPKPLYLSRPAPEPVVIVADEVAAELREAAAEAERELRAAQAAAAAPATPPIPIARPSRFAAMGIVEQGATAAPDLDAVLRRRRAAS</sequence>
<organism evidence="3 4">
    <name type="scientific">Conyzicola nivalis</name>
    <dbReference type="NCBI Taxonomy" id="1477021"/>
    <lineage>
        <taxon>Bacteria</taxon>
        <taxon>Bacillati</taxon>
        <taxon>Actinomycetota</taxon>
        <taxon>Actinomycetes</taxon>
        <taxon>Micrococcales</taxon>
        <taxon>Microbacteriaceae</taxon>
        <taxon>Conyzicola</taxon>
    </lineage>
</organism>
<keyword evidence="2" id="KW-0812">Transmembrane</keyword>
<reference evidence="3 4" key="1">
    <citation type="submission" date="2024-06" db="EMBL/GenBank/DDBJ databases">
        <title>Sorghum-associated microbial communities from plants grown in Nebraska, USA.</title>
        <authorList>
            <person name="Schachtman D."/>
        </authorList>
    </citation>
    <scope>NUCLEOTIDE SEQUENCE [LARGE SCALE GENOMIC DNA]</scope>
    <source>
        <strain evidence="3 4">2857</strain>
    </source>
</reference>
<protein>
    <submittedName>
        <fullName evidence="3">Uncharacterized protein</fullName>
    </submittedName>
</protein>
<feature type="transmembrane region" description="Helical" evidence="2">
    <location>
        <begin position="156"/>
        <end position="176"/>
    </location>
</feature>
<evidence type="ECO:0000256" key="1">
    <source>
        <dbReference type="SAM" id="Coils"/>
    </source>
</evidence>
<feature type="coiled-coil region" evidence="1">
    <location>
        <begin position="238"/>
        <end position="265"/>
    </location>
</feature>
<dbReference type="EMBL" id="JBEPSJ010000002">
    <property type="protein sequence ID" value="MET4582439.1"/>
    <property type="molecule type" value="Genomic_DNA"/>
</dbReference>